<evidence type="ECO:0000313" key="5">
    <source>
        <dbReference type="EMBL" id="TWB79770.1"/>
    </source>
</evidence>
<dbReference type="SUPFAM" id="SSF55031">
    <property type="entry name" value="Bacterial exopeptidase dimerisation domain"/>
    <property type="match status" value="1"/>
</dbReference>
<feature type="binding site" evidence="2">
    <location>
        <position position="204"/>
    </location>
    <ligand>
        <name>Mn(2+)</name>
        <dbReference type="ChEBI" id="CHEBI:29035"/>
        <label>2</label>
    </ligand>
</feature>
<name>A0A560KGL7_9PROT</name>
<proteinExistence type="predicted"/>
<dbReference type="InterPro" id="IPR011650">
    <property type="entry name" value="Peptidase_M20_dimer"/>
</dbReference>
<keyword evidence="2" id="KW-0479">Metal-binding</keyword>
<comment type="cofactor">
    <cofactor evidence="2">
        <name>Mn(2+)</name>
        <dbReference type="ChEBI" id="CHEBI:29035"/>
    </cofactor>
    <text evidence="2">The Mn(2+) ion enhances activity.</text>
</comment>
<dbReference type="GO" id="GO:0019877">
    <property type="term" value="P:diaminopimelate biosynthetic process"/>
    <property type="evidence" value="ECO:0007669"/>
    <property type="project" value="UniProtKB-ARBA"/>
</dbReference>
<dbReference type="InterPro" id="IPR017439">
    <property type="entry name" value="Amidohydrolase"/>
</dbReference>
<dbReference type="AlphaFoldDB" id="A0A560KGL7"/>
<dbReference type="RefSeq" id="WP_211106849.1">
    <property type="nucleotide sequence ID" value="NZ_JARPAF010000002.1"/>
</dbReference>
<keyword evidence="3" id="KW-0732">Signal</keyword>
<dbReference type="SUPFAM" id="SSF53187">
    <property type="entry name" value="Zn-dependent exopeptidases"/>
    <property type="match status" value="1"/>
</dbReference>
<dbReference type="InterPro" id="IPR002933">
    <property type="entry name" value="Peptidase_M20"/>
</dbReference>
<accession>A0A560KGL7</accession>
<dbReference type="Gene3D" id="3.40.630.10">
    <property type="entry name" value="Zn peptidases"/>
    <property type="match status" value="1"/>
</dbReference>
<dbReference type="Pfam" id="PF01546">
    <property type="entry name" value="Peptidase_M20"/>
    <property type="match status" value="1"/>
</dbReference>
<gene>
    <name evidence="5" type="ORF">FBZ87_102191</name>
</gene>
<evidence type="ECO:0000313" key="6">
    <source>
        <dbReference type="Proteomes" id="UP000320516"/>
    </source>
</evidence>
<dbReference type="EMBL" id="VITV01000002">
    <property type="protein sequence ID" value="TWB79770.1"/>
    <property type="molecule type" value="Genomic_DNA"/>
</dbReference>
<dbReference type="PIRSF" id="PIRSF005962">
    <property type="entry name" value="Pept_M20D_amidohydro"/>
    <property type="match status" value="1"/>
</dbReference>
<dbReference type="FunFam" id="3.30.70.360:FF:000001">
    <property type="entry name" value="N-acetyldiaminopimelate deacetylase"/>
    <property type="match status" value="1"/>
</dbReference>
<dbReference type="GO" id="GO:0050118">
    <property type="term" value="F:N-acetyldiaminopimelate deacetylase activity"/>
    <property type="evidence" value="ECO:0007669"/>
    <property type="project" value="UniProtKB-ARBA"/>
</dbReference>
<organism evidence="5 6">
    <name type="scientific">Nitrospirillum amazonense</name>
    <dbReference type="NCBI Taxonomy" id="28077"/>
    <lineage>
        <taxon>Bacteria</taxon>
        <taxon>Pseudomonadati</taxon>
        <taxon>Pseudomonadota</taxon>
        <taxon>Alphaproteobacteria</taxon>
        <taxon>Rhodospirillales</taxon>
        <taxon>Azospirillaceae</taxon>
        <taxon>Nitrospirillum</taxon>
    </lineage>
</organism>
<dbReference type="InterPro" id="IPR036264">
    <property type="entry name" value="Bact_exopeptidase_dim_dom"/>
</dbReference>
<keyword evidence="2" id="KW-0464">Manganese</keyword>
<feature type="binding site" evidence="2">
    <location>
        <position position="143"/>
    </location>
    <ligand>
        <name>Mn(2+)</name>
        <dbReference type="ChEBI" id="CHEBI:29035"/>
        <label>2</label>
    </ligand>
</feature>
<evidence type="ECO:0000256" key="1">
    <source>
        <dbReference type="ARBA" id="ARBA00022801"/>
    </source>
</evidence>
<evidence type="ECO:0000256" key="2">
    <source>
        <dbReference type="PIRSR" id="PIRSR005962-1"/>
    </source>
</evidence>
<evidence type="ECO:0000256" key="3">
    <source>
        <dbReference type="SAM" id="SignalP"/>
    </source>
</evidence>
<dbReference type="Pfam" id="PF07687">
    <property type="entry name" value="M20_dimer"/>
    <property type="match status" value="1"/>
</dbReference>
<dbReference type="Proteomes" id="UP000320516">
    <property type="component" value="Unassembled WGS sequence"/>
</dbReference>
<protein>
    <submittedName>
        <fullName evidence="5">Hippurate hydrolase</fullName>
    </submittedName>
</protein>
<feature type="binding site" evidence="2">
    <location>
        <position position="412"/>
    </location>
    <ligand>
        <name>Mn(2+)</name>
        <dbReference type="ChEBI" id="CHEBI:29035"/>
        <label>2</label>
    </ligand>
</feature>
<reference evidence="5 6" key="1">
    <citation type="submission" date="2019-06" db="EMBL/GenBank/DDBJ databases">
        <title>Genomic Encyclopedia of Type Strains, Phase IV (KMG-V): Genome sequencing to study the core and pangenomes of soil and plant-associated prokaryotes.</title>
        <authorList>
            <person name="Whitman W."/>
        </authorList>
    </citation>
    <scope>NUCLEOTIDE SEQUENCE [LARGE SCALE GENOMIC DNA]</scope>
    <source>
        <strain evidence="5 6">BR 12005</strain>
    </source>
</reference>
<feature type="binding site" evidence="2">
    <location>
        <position position="141"/>
    </location>
    <ligand>
        <name>Mn(2+)</name>
        <dbReference type="ChEBI" id="CHEBI:29035"/>
        <label>2</label>
    </ligand>
</feature>
<sequence>MKTTSRYRLALAAGLLLAGVAPGALAFDAAQTKTAVEAEVGADYGHLDALYKDIHSHPEVAYQEVRTAARLAKEMKALGFEVTEHVGKTGIVAIYRNGAGPTVMVRTELDALPMEEKTGLPYASTAKTTWNGKETFVAHSCGHDIHMAAWVGTAKALVALKDQWHGTLMFIGQPSEEDVSGAKAMIDDGLFTRFPKPDLGFALHVAPAPAGTILYKAGVLSSTSDSLSVTFHGKGAHGSMPHQSIDPVLMAARFVVDVQGVISREKDPAAFGVVTVGAIQAGSAGNIIPDSALLRGTVRTFDDGVRDKILAGINRVAAAEAEMSGAPAPEVEIVPGGKSVINDDALTSRTAAVFQAAFGPRAVRLPAPGAASEDYSEFVRAGVPSLYFAIGGYDAQQLAGFKAAGKEPPVNHSPLFAPAPEPSIKTGVAAMTLAVMAALQPAG</sequence>
<feature type="binding site" evidence="2">
    <location>
        <position position="177"/>
    </location>
    <ligand>
        <name>Mn(2+)</name>
        <dbReference type="ChEBI" id="CHEBI:29035"/>
        <label>2</label>
    </ligand>
</feature>
<feature type="signal peptide" evidence="3">
    <location>
        <begin position="1"/>
        <end position="26"/>
    </location>
</feature>
<dbReference type="PANTHER" id="PTHR11014:SF63">
    <property type="entry name" value="METALLOPEPTIDASE, PUTATIVE (AFU_ORTHOLOGUE AFUA_6G09600)-RELATED"/>
    <property type="match status" value="1"/>
</dbReference>
<dbReference type="PANTHER" id="PTHR11014">
    <property type="entry name" value="PEPTIDASE M20 FAMILY MEMBER"/>
    <property type="match status" value="1"/>
</dbReference>
<feature type="domain" description="Peptidase M20 dimerisation" evidence="4">
    <location>
        <begin position="226"/>
        <end position="321"/>
    </location>
</feature>
<feature type="chain" id="PRO_5022131381" evidence="3">
    <location>
        <begin position="27"/>
        <end position="443"/>
    </location>
</feature>
<dbReference type="Gene3D" id="3.30.70.360">
    <property type="match status" value="1"/>
</dbReference>
<dbReference type="NCBIfam" id="TIGR01891">
    <property type="entry name" value="amidohydrolases"/>
    <property type="match status" value="1"/>
</dbReference>
<keyword evidence="1 5" id="KW-0378">Hydrolase</keyword>
<evidence type="ECO:0000259" key="4">
    <source>
        <dbReference type="Pfam" id="PF07687"/>
    </source>
</evidence>
<comment type="caution">
    <text evidence="5">The sequence shown here is derived from an EMBL/GenBank/DDBJ whole genome shotgun (WGS) entry which is preliminary data.</text>
</comment>
<dbReference type="GO" id="GO:0046872">
    <property type="term" value="F:metal ion binding"/>
    <property type="evidence" value="ECO:0007669"/>
    <property type="project" value="UniProtKB-KW"/>
</dbReference>